<name>A0ABU4GUW1_9CLOT</name>
<sequence length="151" mass="15952">MITLQLGRKKLLGIIALCLIVVCTLIHTNMVSFADAGPGVSQEPLQESEADSICSQNGTQVFKISNDGSTAVVQSGSFQSADGQKLTIVAAADIKGGTVDLFLFSPSGKEERLTFSSSDITKTFELSEGTWAYNATGFFESGNIMITGTTE</sequence>
<dbReference type="Proteomes" id="UP001276854">
    <property type="component" value="Unassembled WGS sequence"/>
</dbReference>
<comment type="caution">
    <text evidence="1">The sequence shown here is derived from an EMBL/GenBank/DDBJ whole genome shotgun (WGS) entry which is preliminary data.</text>
</comment>
<proteinExistence type="predicted"/>
<protein>
    <submittedName>
        <fullName evidence="1">Uncharacterized protein</fullName>
    </submittedName>
</protein>
<evidence type="ECO:0000313" key="1">
    <source>
        <dbReference type="EMBL" id="MDW2800805.1"/>
    </source>
</evidence>
<organism evidence="1 2">
    <name type="scientific">Clostridium boliviensis</name>
    <dbReference type="NCBI Taxonomy" id="318465"/>
    <lineage>
        <taxon>Bacteria</taxon>
        <taxon>Bacillati</taxon>
        <taxon>Bacillota</taxon>
        <taxon>Clostridia</taxon>
        <taxon>Eubacteriales</taxon>
        <taxon>Clostridiaceae</taxon>
        <taxon>Clostridium</taxon>
    </lineage>
</organism>
<gene>
    <name evidence="1" type="ORF">RZO55_24850</name>
</gene>
<evidence type="ECO:0000313" key="2">
    <source>
        <dbReference type="Proteomes" id="UP001276854"/>
    </source>
</evidence>
<accession>A0ABU4GUW1</accession>
<dbReference type="EMBL" id="JAWONS010000329">
    <property type="protein sequence ID" value="MDW2800805.1"/>
    <property type="molecule type" value="Genomic_DNA"/>
</dbReference>
<dbReference type="RefSeq" id="WP_318066966.1">
    <property type="nucleotide sequence ID" value="NZ_JAWONS010000329.1"/>
</dbReference>
<keyword evidence="2" id="KW-1185">Reference proteome</keyword>
<reference evidence="1 2" key="1">
    <citation type="submission" date="2023-10" db="EMBL/GenBank/DDBJ databases">
        <title>A novel Glycoside Hydrolase 43-Like Enzyme from Clostrdium boliviensis is an Endo-xylanase, and a Candidate for Xylooligosaccharides Production from Different Xylan Substrates.</title>
        <authorList>
            <person name="Alvarez M.T."/>
            <person name="Rocabado-Villegas L.R."/>
            <person name="Salas-Veizaga D.M."/>
            <person name="Linares-Pasten J.A."/>
            <person name="Gudmundsdottir E.E."/>
            <person name="Hreggvidsson G.O."/>
            <person name="Adlercreutz P."/>
            <person name="Nordberg Karlsson E."/>
        </authorList>
    </citation>
    <scope>NUCLEOTIDE SEQUENCE [LARGE SCALE GENOMIC DNA]</scope>
    <source>
        <strain evidence="1 2">E-1</strain>
    </source>
</reference>